<evidence type="ECO:0000256" key="1">
    <source>
        <dbReference type="ARBA" id="ARBA00023157"/>
    </source>
</evidence>
<evidence type="ECO:0000256" key="2">
    <source>
        <dbReference type="SAM" id="MobiDB-lite"/>
    </source>
</evidence>
<dbReference type="Proteomes" id="UP000596742">
    <property type="component" value="Unassembled WGS sequence"/>
</dbReference>
<keyword evidence="1" id="KW-1015">Disulfide bond</keyword>
<evidence type="ECO:0000313" key="4">
    <source>
        <dbReference type="EMBL" id="VDI24748.1"/>
    </source>
</evidence>
<organism evidence="4 5">
    <name type="scientific">Mytilus galloprovincialis</name>
    <name type="common">Mediterranean mussel</name>
    <dbReference type="NCBI Taxonomy" id="29158"/>
    <lineage>
        <taxon>Eukaryota</taxon>
        <taxon>Metazoa</taxon>
        <taxon>Spiralia</taxon>
        <taxon>Lophotrochozoa</taxon>
        <taxon>Mollusca</taxon>
        <taxon>Bivalvia</taxon>
        <taxon>Autobranchia</taxon>
        <taxon>Pteriomorphia</taxon>
        <taxon>Mytilida</taxon>
        <taxon>Mytiloidea</taxon>
        <taxon>Mytilidae</taxon>
        <taxon>Mytilinae</taxon>
        <taxon>Mytilus</taxon>
    </lineage>
</organism>
<dbReference type="EMBL" id="UYJE01004070">
    <property type="protein sequence ID" value="VDI24748.1"/>
    <property type="molecule type" value="Genomic_DNA"/>
</dbReference>
<accession>A0A8B6DWL4</accession>
<dbReference type="Gene3D" id="2.60.40.10">
    <property type="entry name" value="Immunoglobulins"/>
    <property type="match status" value="1"/>
</dbReference>
<keyword evidence="5" id="KW-1185">Reference proteome</keyword>
<feature type="compositionally biased region" description="Polar residues" evidence="2">
    <location>
        <begin position="240"/>
        <end position="259"/>
    </location>
</feature>
<gene>
    <name evidence="4" type="ORF">MGAL_10B071798</name>
</gene>
<dbReference type="AlphaFoldDB" id="A0A8B6DWL4"/>
<feature type="domain" description="CD80-like immunoglobulin C2-set" evidence="3">
    <location>
        <begin position="147"/>
        <end position="209"/>
    </location>
</feature>
<evidence type="ECO:0000259" key="3">
    <source>
        <dbReference type="Pfam" id="PF08205"/>
    </source>
</evidence>
<feature type="compositionally biased region" description="Low complexity" evidence="2">
    <location>
        <begin position="274"/>
        <end position="288"/>
    </location>
</feature>
<dbReference type="InterPro" id="IPR013783">
    <property type="entry name" value="Ig-like_fold"/>
</dbReference>
<dbReference type="SUPFAM" id="SSF48726">
    <property type="entry name" value="Immunoglobulin"/>
    <property type="match status" value="1"/>
</dbReference>
<proteinExistence type="predicted"/>
<dbReference type="InterPro" id="IPR036179">
    <property type="entry name" value="Ig-like_dom_sf"/>
</dbReference>
<sequence>MIFSFPETHGLKIALFQKPAVANVGDNLNITAIITKTPSESWKSVGFYVENEKKVVVCNILAASKQPSCKQVINDCSVGFGFTCNFTHFNLLISSVNTSLLDWKIYAQVTFEDKDSLNSNITKMRIKLPLQVVSLTPNGTLTIEQLMTQNFQCFARSFPVADLTWHLSESELTTAPPPSTTPETVISSYKYTANKNDNGQNLSCTAVQGSTSISRYTLLDILWNRLLNCLLSPTFEEPCSSPQSDSNQNPFVKSLSGTMTLDRKSSKRKNKIKPQGSNRSQRSPSPRSIFRNFQPTLGTIHDAGLSQSEESLVTKGVGKKGQQPLTKIQILKHFFERKVAELVGKTSTAEKRTNLFKQVTSSKKPSSE</sequence>
<protein>
    <recommendedName>
        <fullName evidence="3">CD80-like immunoglobulin C2-set domain-containing protein</fullName>
    </recommendedName>
</protein>
<reference evidence="4" key="1">
    <citation type="submission" date="2018-11" db="EMBL/GenBank/DDBJ databases">
        <authorList>
            <person name="Alioto T."/>
            <person name="Alioto T."/>
        </authorList>
    </citation>
    <scope>NUCLEOTIDE SEQUENCE</scope>
</reference>
<comment type="caution">
    <text evidence="4">The sequence shown here is derived from an EMBL/GenBank/DDBJ whole genome shotgun (WGS) entry which is preliminary data.</text>
</comment>
<evidence type="ECO:0000313" key="5">
    <source>
        <dbReference type="Proteomes" id="UP000596742"/>
    </source>
</evidence>
<dbReference type="InterPro" id="IPR013162">
    <property type="entry name" value="CD80_C2-set"/>
</dbReference>
<name>A0A8B6DWL4_MYTGA</name>
<feature type="region of interest" description="Disordered" evidence="2">
    <location>
        <begin position="238"/>
        <end position="292"/>
    </location>
</feature>
<dbReference type="Pfam" id="PF08205">
    <property type="entry name" value="C2-set_2"/>
    <property type="match status" value="1"/>
</dbReference>